<accession>A0AAN6RSA3</accession>
<keyword evidence="10" id="KW-1185">Reference proteome</keyword>
<evidence type="ECO:0000256" key="7">
    <source>
        <dbReference type="SAM" id="Phobius"/>
    </source>
</evidence>
<feature type="domain" description="Peptidase S54 rhomboid" evidence="8">
    <location>
        <begin position="384"/>
        <end position="529"/>
    </location>
</feature>
<keyword evidence="6 7" id="KW-0472">Membrane</keyword>
<comment type="similarity">
    <text evidence="2">Belongs to the peptidase S54 family.</text>
</comment>
<dbReference type="InterPro" id="IPR022764">
    <property type="entry name" value="Peptidase_S54_rhomboid_dom"/>
</dbReference>
<evidence type="ECO:0000256" key="5">
    <source>
        <dbReference type="ARBA" id="ARBA00022989"/>
    </source>
</evidence>
<keyword evidence="3 7" id="KW-0812">Transmembrane</keyword>
<evidence type="ECO:0000256" key="1">
    <source>
        <dbReference type="ARBA" id="ARBA00004141"/>
    </source>
</evidence>
<dbReference type="GO" id="GO:0016020">
    <property type="term" value="C:membrane"/>
    <property type="evidence" value="ECO:0007669"/>
    <property type="project" value="UniProtKB-SubCell"/>
</dbReference>
<sequence length="553" mass="59226">MSHSCSLGVGALRSTVHAAAQHLMRPPCTTTAARLLPLSITTTRCFSAAAPSPHPRTHTQRKQHLLYSRHAGTRPALRTTRPSLPQWLGLGLRPASTRPLPVITRYVDLPPTYTDADGLPFANRDLDTSEAVTIFGPYLDTLAANQLLRILHGRRVAGTLEDPALHASLTREFSPEHQELALEFLRRTLAVDEVVNAGLRAEDELAALEADATGENQEDAAQQQPTGVFEAMRARNKAKWDALVAQREEDARKQAEEAAHGVAGPLQVGGAAPARQLTAKMQEYMVRGQSDLEAPPEMSKARRLLPSAGFVLALCGLCLAGAEWYKAPQRADRLWPDIPPAAATVGVLIVANVAGWALWKVPPLWGPLNRYFILTAATPRAAAILASVFSHQSLLHLATNMAGLWLLGVRLHDEVGRGTFLATYFAAGAAGSLGTLAAAVLRGRLDFTSLGASGAIYGVGAAYLWLHRLESFKVLGLPPPPSEGVAGITLLAALAAWNIGGFFRMKRFTVDFTAHLVGLCTGVLAGHLIERRRAARGEAARRAARGVMAGSKA</sequence>
<keyword evidence="4" id="KW-0378">Hydrolase</keyword>
<dbReference type="Proteomes" id="UP001303889">
    <property type="component" value="Unassembled WGS sequence"/>
</dbReference>
<reference evidence="9" key="2">
    <citation type="submission" date="2023-05" db="EMBL/GenBank/DDBJ databases">
        <authorList>
            <consortium name="Lawrence Berkeley National Laboratory"/>
            <person name="Steindorff A."/>
            <person name="Hensen N."/>
            <person name="Bonometti L."/>
            <person name="Westerberg I."/>
            <person name="Brannstrom I.O."/>
            <person name="Guillou S."/>
            <person name="Cros-Aarteil S."/>
            <person name="Calhoun S."/>
            <person name="Haridas S."/>
            <person name="Kuo A."/>
            <person name="Mondo S."/>
            <person name="Pangilinan J."/>
            <person name="Riley R."/>
            <person name="Labutti K."/>
            <person name="Andreopoulos B."/>
            <person name="Lipzen A."/>
            <person name="Chen C."/>
            <person name="Yanf M."/>
            <person name="Daum C."/>
            <person name="Ng V."/>
            <person name="Clum A."/>
            <person name="Ohm R."/>
            <person name="Martin F."/>
            <person name="Silar P."/>
            <person name="Natvig D."/>
            <person name="Lalanne C."/>
            <person name="Gautier V."/>
            <person name="Ament-Velasquez S.L."/>
            <person name="Kruys A."/>
            <person name="Hutchinson M.I."/>
            <person name="Powell A.J."/>
            <person name="Barry K."/>
            <person name="Miller A.N."/>
            <person name="Grigoriev I.V."/>
            <person name="Debuchy R."/>
            <person name="Gladieux P."/>
            <person name="Thoren M.H."/>
            <person name="Johannesson H."/>
        </authorList>
    </citation>
    <scope>NUCLEOTIDE SEQUENCE</scope>
    <source>
        <strain evidence="9">CBS 103.79</strain>
    </source>
</reference>
<evidence type="ECO:0000256" key="6">
    <source>
        <dbReference type="ARBA" id="ARBA00023136"/>
    </source>
</evidence>
<evidence type="ECO:0000313" key="9">
    <source>
        <dbReference type="EMBL" id="KAK3900306.1"/>
    </source>
</evidence>
<keyword evidence="5 7" id="KW-1133">Transmembrane helix</keyword>
<feature type="transmembrane region" description="Helical" evidence="7">
    <location>
        <begin position="485"/>
        <end position="503"/>
    </location>
</feature>
<comment type="subcellular location">
    <subcellularLocation>
        <location evidence="1">Membrane</location>
        <topology evidence="1">Multi-pass membrane protein</topology>
    </subcellularLocation>
</comment>
<evidence type="ECO:0000256" key="2">
    <source>
        <dbReference type="ARBA" id="ARBA00009045"/>
    </source>
</evidence>
<dbReference type="GO" id="GO:0004252">
    <property type="term" value="F:serine-type endopeptidase activity"/>
    <property type="evidence" value="ECO:0007669"/>
    <property type="project" value="InterPro"/>
</dbReference>
<dbReference type="Gene3D" id="1.20.1540.10">
    <property type="entry name" value="Rhomboid-like"/>
    <property type="match status" value="1"/>
</dbReference>
<dbReference type="PANTHER" id="PTHR43731:SF14">
    <property type="entry name" value="PRESENILIN-ASSOCIATED RHOMBOID-LIKE PROTEIN, MITOCHONDRIAL"/>
    <property type="match status" value="1"/>
</dbReference>
<organism evidence="9 10">
    <name type="scientific">Staphylotrichum tortipilum</name>
    <dbReference type="NCBI Taxonomy" id="2831512"/>
    <lineage>
        <taxon>Eukaryota</taxon>
        <taxon>Fungi</taxon>
        <taxon>Dikarya</taxon>
        <taxon>Ascomycota</taxon>
        <taxon>Pezizomycotina</taxon>
        <taxon>Sordariomycetes</taxon>
        <taxon>Sordariomycetidae</taxon>
        <taxon>Sordariales</taxon>
        <taxon>Chaetomiaceae</taxon>
        <taxon>Staphylotrichum</taxon>
    </lineage>
</organism>
<proteinExistence type="inferred from homology"/>
<dbReference type="Pfam" id="PF01694">
    <property type="entry name" value="Rhomboid"/>
    <property type="match status" value="1"/>
</dbReference>
<protein>
    <recommendedName>
        <fullName evidence="8">Peptidase S54 rhomboid domain-containing protein</fullName>
    </recommendedName>
</protein>
<reference evidence="9" key="1">
    <citation type="journal article" date="2023" name="Mol. Phylogenet. Evol.">
        <title>Genome-scale phylogeny and comparative genomics of the fungal order Sordariales.</title>
        <authorList>
            <person name="Hensen N."/>
            <person name="Bonometti L."/>
            <person name="Westerberg I."/>
            <person name="Brannstrom I.O."/>
            <person name="Guillou S."/>
            <person name="Cros-Aarteil S."/>
            <person name="Calhoun S."/>
            <person name="Haridas S."/>
            <person name="Kuo A."/>
            <person name="Mondo S."/>
            <person name="Pangilinan J."/>
            <person name="Riley R."/>
            <person name="LaButti K."/>
            <person name="Andreopoulos B."/>
            <person name="Lipzen A."/>
            <person name="Chen C."/>
            <person name="Yan M."/>
            <person name="Daum C."/>
            <person name="Ng V."/>
            <person name="Clum A."/>
            <person name="Steindorff A."/>
            <person name="Ohm R.A."/>
            <person name="Martin F."/>
            <person name="Silar P."/>
            <person name="Natvig D.O."/>
            <person name="Lalanne C."/>
            <person name="Gautier V."/>
            <person name="Ament-Velasquez S.L."/>
            <person name="Kruys A."/>
            <person name="Hutchinson M.I."/>
            <person name="Powell A.J."/>
            <person name="Barry K."/>
            <person name="Miller A.N."/>
            <person name="Grigoriev I.V."/>
            <person name="Debuchy R."/>
            <person name="Gladieux P."/>
            <person name="Hiltunen Thoren M."/>
            <person name="Johannesson H."/>
        </authorList>
    </citation>
    <scope>NUCLEOTIDE SEQUENCE</scope>
    <source>
        <strain evidence="9">CBS 103.79</strain>
    </source>
</reference>
<dbReference type="EMBL" id="MU855685">
    <property type="protein sequence ID" value="KAK3900306.1"/>
    <property type="molecule type" value="Genomic_DNA"/>
</dbReference>
<comment type="caution">
    <text evidence="9">The sequence shown here is derived from an EMBL/GenBank/DDBJ whole genome shotgun (WGS) entry which is preliminary data.</text>
</comment>
<dbReference type="SUPFAM" id="SSF144091">
    <property type="entry name" value="Rhomboid-like"/>
    <property type="match status" value="1"/>
</dbReference>
<dbReference type="PANTHER" id="PTHR43731">
    <property type="entry name" value="RHOMBOID PROTEASE"/>
    <property type="match status" value="1"/>
</dbReference>
<dbReference type="InterPro" id="IPR035952">
    <property type="entry name" value="Rhomboid-like_sf"/>
</dbReference>
<dbReference type="InterPro" id="IPR050925">
    <property type="entry name" value="Rhomboid_protease_S54"/>
</dbReference>
<evidence type="ECO:0000256" key="4">
    <source>
        <dbReference type="ARBA" id="ARBA00022801"/>
    </source>
</evidence>
<evidence type="ECO:0000259" key="8">
    <source>
        <dbReference type="Pfam" id="PF01694"/>
    </source>
</evidence>
<gene>
    <name evidence="9" type="ORF">C8A05DRAFT_45834</name>
</gene>
<dbReference type="AlphaFoldDB" id="A0AAN6RSA3"/>
<feature type="transmembrane region" description="Helical" evidence="7">
    <location>
        <begin position="418"/>
        <end position="440"/>
    </location>
</feature>
<feature type="transmembrane region" description="Helical" evidence="7">
    <location>
        <begin position="447"/>
        <end position="465"/>
    </location>
</feature>
<feature type="transmembrane region" description="Helical" evidence="7">
    <location>
        <begin position="337"/>
        <end position="359"/>
    </location>
</feature>
<feature type="transmembrane region" description="Helical" evidence="7">
    <location>
        <begin position="304"/>
        <end position="325"/>
    </location>
</feature>
<dbReference type="GO" id="GO:0006465">
    <property type="term" value="P:signal peptide processing"/>
    <property type="evidence" value="ECO:0007669"/>
    <property type="project" value="TreeGrafter"/>
</dbReference>
<name>A0AAN6RSA3_9PEZI</name>
<evidence type="ECO:0000256" key="3">
    <source>
        <dbReference type="ARBA" id="ARBA00022692"/>
    </source>
</evidence>
<evidence type="ECO:0000313" key="10">
    <source>
        <dbReference type="Proteomes" id="UP001303889"/>
    </source>
</evidence>